<sequence>MIYGINIISESYFRFNREEIAMQDHYPLIYLSYIALFHPRIIRRIRRKSQDGIHKLIRHLYGEFKYQEWMENFLLINSINSKGKLDKR</sequence>
<organism evidence="1 2">
    <name type="scientific">Rhizophagus clarus</name>
    <dbReference type="NCBI Taxonomy" id="94130"/>
    <lineage>
        <taxon>Eukaryota</taxon>
        <taxon>Fungi</taxon>
        <taxon>Fungi incertae sedis</taxon>
        <taxon>Mucoromycota</taxon>
        <taxon>Glomeromycotina</taxon>
        <taxon>Glomeromycetes</taxon>
        <taxon>Glomerales</taxon>
        <taxon>Glomeraceae</taxon>
        <taxon>Rhizophagus</taxon>
    </lineage>
</organism>
<dbReference type="AlphaFoldDB" id="A0A8H3LS30"/>
<accession>A0A8H3LS30</accession>
<dbReference type="EMBL" id="BLAL01000206">
    <property type="protein sequence ID" value="GES91682.1"/>
    <property type="molecule type" value="Genomic_DNA"/>
</dbReference>
<gene>
    <name evidence="1" type="ORF">RCL2_001848800</name>
</gene>
<name>A0A8H3LS30_9GLOM</name>
<protein>
    <submittedName>
        <fullName evidence="1">Uncharacterized protein</fullName>
    </submittedName>
</protein>
<evidence type="ECO:0000313" key="2">
    <source>
        <dbReference type="Proteomes" id="UP000615446"/>
    </source>
</evidence>
<dbReference type="Proteomes" id="UP000615446">
    <property type="component" value="Unassembled WGS sequence"/>
</dbReference>
<evidence type="ECO:0000313" key="1">
    <source>
        <dbReference type="EMBL" id="GES91682.1"/>
    </source>
</evidence>
<proteinExistence type="predicted"/>
<comment type="caution">
    <text evidence="1">The sequence shown here is derived from an EMBL/GenBank/DDBJ whole genome shotgun (WGS) entry which is preliminary data.</text>
</comment>
<reference evidence="1" key="1">
    <citation type="submission" date="2019-10" db="EMBL/GenBank/DDBJ databases">
        <title>Conservation and host-specific expression of non-tandemly repeated heterogenous ribosome RNA gene in arbuscular mycorrhizal fungi.</title>
        <authorList>
            <person name="Maeda T."/>
            <person name="Kobayashi Y."/>
            <person name="Nakagawa T."/>
            <person name="Ezawa T."/>
            <person name="Yamaguchi K."/>
            <person name="Bino T."/>
            <person name="Nishimoto Y."/>
            <person name="Shigenobu S."/>
            <person name="Kawaguchi M."/>
        </authorList>
    </citation>
    <scope>NUCLEOTIDE SEQUENCE</scope>
    <source>
        <strain evidence="1">HR1</strain>
    </source>
</reference>